<sequence length="605" mass="69988">MQFAALFKWYCIGACAISMIFNALLIFIANKRKEKVGFYRFFTQVTVLIGVLYSLGFAIAQPLWYAGPGMLGFFSIAPWSNCEMSIKIAFQVWFASFMLIILIMTISFMYRYGLLCSPRIVSWFEIPRRVAVTICFLTMFCFGWMYNSNFLLFAESKEVRQQMQTKFSAEYEVDLMISYVLTDNGSANRSITATLLLTTAMQLQIVIMFFCGWKIHKTIKIQTLSERLKRMHGRTLTMMIAQILAMLFDLFPIFNPIIVIYFTEDYKRFLLRKGSSIIQWYCIGACAISMIFNALLIFIANKRKEKVGFYRFFTQATELIGVLYSLGFAIEQPFWYAGPGMLGFFSIAPWSNEEMAIKIAFQIWFTSFVLIVLIMTNSFMYRYGLLCSSRVVSWFEVPRRMAVTMCFLTMVCCGWMYNSNFLLFAESKEVRMQMHAKFSTDYEVDLMTSYVLTVNINDNALAIRSITATLLLTVVMQIQIVIMSVCGWKIHKTIKIQTLSNKLKRLHGRALRIMTAQVLNPVMFLYIPSFINLLGMFVDSDFGDFPKASIILAMSLDLFPIFNPIIVIFFTEEYKRYLLRQGSSIVQISYSKSRDQISVKKTRST</sequence>
<protein>
    <submittedName>
        <fullName evidence="1">G protein-coupled receptor</fullName>
    </submittedName>
</protein>
<keyword evidence="2" id="KW-1185">Reference proteome</keyword>
<evidence type="ECO:0000313" key="2">
    <source>
        <dbReference type="Proteomes" id="UP000005239"/>
    </source>
</evidence>
<dbReference type="Pfam" id="PF10326">
    <property type="entry name" value="7TM_GPCR_Str"/>
    <property type="match status" value="2"/>
</dbReference>
<dbReference type="SUPFAM" id="SSF81321">
    <property type="entry name" value="Family A G protein-coupled receptor-like"/>
    <property type="match status" value="2"/>
</dbReference>
<dbReference type="EnsemblMetazoa" id="PPA39135.1">
    <property type="protein sequence ID" value="PPA39135.1"/>
    <property type="gene ID" value="WBGene00277504"/>
</dbReference>
<dbReference type="AlphaFoldDB" id="A0A2A6CTP3"/>
<dbReference type="OrthoDB" id="5792363at2759"/>
<dbReference type="InterPro" id="IPR019428">
    <property type="entry name" value="7TM_GPCR_serpentine_rcpt_Str"/>
</dbReference>
<dbReference type="Proteomes" id="UP000005239">
    <property type="component" value="Unassembled WGS sequence"/>
</dbReference>
<accession>A0A8R1UUB1</accession>
<evidence type="ECO:0000313" key="1">
    <source>
        <dbReference type="EnsemblMetazoa" id="PPA39135.1"/>
    </source>
</evidence>
<dbReference type="PANTHER" id="PTHR46178">
    <property type="entry name" value="SEVEN TM RECEPTOR"/>
    <property type="match status" value="1"/>
</dbReference>
<reference evidence="1" key="2">
    <citation type="submission" date="2022-06" db="UniProtKB">
        <authorList>
            <consortium name="EnsemblMetazoa"/>
        </authorList>
    </citation>
    <scope>IDENTIFICATION</scope>
    <source>
        <strain evidence="1">PS312</strain>
    </source>
</reference>
<name>A0A2A6CTP3_PRIPA</name>
<gene>
    <name evidence="1" type="primary">WBGene00277504</name>
</gene>
<accession>A0A2A6CTP3</accession>
<proteinExistence type="predicted"/>
<organism evidence="1 2">
    <name type="scientific">Pristionchus pacificus</name>
    <name type="common">Parasitic nematode worm</name>
    <dbReference type="NCBI Taxonomy" id="54126"/>
    <lineage>
        <taxon>Eukaryota</taxon>
        <taxon>Metazoa</taxon>
        <taxon>Ecdysozoa</taxon>
        <taxon>Nematoda</taxon>
        <taxon>Chromadorea</taxon>
        <taxon>Rhabditida</taxon>
        <taxon>Rhabditina</taxon>
        <taxon>Diplogasteromorpha</taxon>
        <taxon>Diplogasteroidea</taxon>
        <taxon>Neodiplogasteridae</taxon>
        <taxon>Pristionchus</taxon>
    </lineage>
</organism>
<reference evidence="2" key="1">
    <citation type="journal article" date="2008" name="Nat. Genet.">
        <title>The Pristionchus pacificus genome provides a unique perspective on nematode lifestyle and parasitism.</title>
        <authorList>
            <person name="Dieterich C."/>
            <person name="Clifton S.W."/>
            <person name="Schuster L.N."/>
            <person name="Chinwalla A."/>
            <person name="Delehaunty K."/>
            <person name="Dinkelacker I."/>
            <person name="Fulton L."/>
            <person name="Fulton R."/>
            <person name="Godfrey J."/>
            <person name="Minx P."/>
            <person name="Mitreva M."/>
            <person name="Roeseler W."/>
            <person name="Tian H."/>
            <person name="Witte H."/>
            <person name="Yang S.P."/>
            <person name="Wilson R.K."/>
            <person name="Sommer R.J."/>
        </authorList>
    </citation>
    <scope>NUCLEOTIDE SEQUENCE [LARGE SCALE GENOMIC DNA]</scope>
    <source>
        <strain evidence="2">PS312</strain>
    </source>
</reference>
<dbReference type="PANTHER" id="PTHR46178:SF9">
    <property type="entry name" value="SEVEN TM RECEPTOR"/>
    <property type="match status" value="1"/>
</dbReference>